<keyword evidence="2 16" id="KW-1003">Cell membrane</keyword>
<keyword evidence="1 16" id="KW-0813">Transport</keyword>
<evidence type="ECO:0000256" key="14">
    <source>
        <dbReference type="ARBA" id="ARBA00023136"/>
    </source>
</evidence>
<dbReference type="NCBIfam" id="TIGR01938">
    <property type="entry name" value="nqrC"/>
    <property type="match status" value="1"/>
</dbReference>
<evidence type="ECO:0000259" key="18">
    <source>
        <dbReference type="SMART" id="SM00900"/>
    </source>
</evidence>
<proteinExistence type="inferred from homology"/>
<comment type="function">
    <text evidence="16">NQR complex catalyzes the reduction of ubiquinone-1 to ubiquinol by two successive reactions, coupled with the transport of Na(+) ions from the cytoplasm to the periplasm. NqrA to NqrE are probably involved in the second step, the conversion of ubisemiquinone to ubiquinol.</text>
</comment>
<keyword evidence="11 16" id="KW-0915">Sodium</keyword>
<evidence type="ECO:0000256" key="3">
    <source>
        <dbReference type="ARBA" id="ARBA00022519"/>
    </source>
</evidence>
<comment type="cofactor">
    <cofactor evidence="16 17">
        <name>FMN</name>
        <dbReference type="ChEBI" id="CHEBI:58210"/>
    </cofactor>
</comment>
<evidence type="ECO:0000256" key="1">
    <source>
        <dbReference type="ARBA" id="ARBA00022448"/>
    </source>
</evidence>
<evidence type="ECO:0000256" key="7">
    <source>
        <dbReference type="ARBA" id="ARBA00022692"/>
    </source>
</evidence>
<dbReference type="GO" id="GO:0006814">
    <property type="term" value="P:sodium ion transport"/>
    <property type="evidence" value="ECO:0007669"/>
    <property type="project" value="UniProtKB-UniRule"/>
</dbReference>
<reference evidence="19 20" key="1">
    <citation type="submission" date="2019-03" db="EMBL/GenBank/DDBJ databases">
        <title>Genomic analyses of the natural microbiome of Caenorhabditis elegans.</title>
        <authorList>
            <person name="Samuel B."/>
        </authorList>
    </citation>
    <scope>NUCLEOTIDE SEQUENCE [LARGE SCALE GENOMIC DNA]</scope>
    <source>
        <strain evidence="19 20">JUb54</strain>
    </source>
</reference>
<dbReference type="EMBL" id="SLYQ01000014">
    <property type="protein sequence ID" value="TCQ69960.1"/>
    <property type="molecule type" value="Genomic_DNA"/>
</dbReference>
<keyword evidence="13 16" id="KW-0830">Ubiquinone</keyword>
<dbReference type="PIRSF" id="PIRSF009437">
    <property type="entry name" value="NQR-1_subunit_C"/>
    <property type="match status" value="1"/>
</dbReference>
<dbReference type="Proteomes" id="UP000295263">
    <property type="component" value="Unassembled WGS sequence"/>
</dbReference>
<dbReference type="GO" id="GO:0016655">
    <property type="term" value="F:oxidoreductase activity, acting on NAD(P)H, quinone or similar compound as acceptor"/>
    <property type="evidence" value="ECO:0007669"/>
    <property type="project" value="UniProtKB-UniRule"/>
</dbReference>
<keyword evidence="9 16" id="KW-1133">Transmembrane helix</keyword>
<keyword evidence="12 16" id="KW-0406">Ion transport</keyword>
<dbReference type="PANTHER" id="PTHR37838:SF1">
    <property type="entry name" value="NA(+)-TRANSLOCATING NADH-QUINONE REDUCTASE SUBUNIT C"/>
    <property type="match status" value="1"/>
</dbReference>
<dbReference type="InterPro" id="IPR010204">
    <property type="entry name" value="NqrC"/>
</dbReference>
<sequence length="264" mass="28618">MAENKGNDSIGKTLLVVLVLCLVCSIVVAGSAVGLKSRQQEQRALDKQRNILAVSGLMKADMSADEVAEVFAARISARLVNLATGELLDKDPTKFNQAQALKDPEQSIQLEVSEDPAGIKRRSNIVEIYLVRDAQQKTQEVILPIYGNGLWSMMYAFVALDTDGRTVKGITYYDHGETPGLGGEVENRNWQQQFVGKQLLDENGHPALKVVKGGARPGDVHAVDGLSGATLTSNGVQHSFDFWMGELGFGPFLKKVREGGLNHG</sequence>
<dbReference type="SMART" id="SM00900">
    <property type="entry name" value="FMN_bind"/>
    <property type="match status" value="1"/>
</dbReference>
<gene>
    <name evidence="16" type="primary">nqrC</name>
    <name evidence="19" type="ORF">EC841_11469</name>
</gene>
<dbReference type="GO" id="GO:0005886">
    <property type="term" value="C:plasma membrane"/>
    <property type="evidence" value="ECO:0007669"/>
    <property type="project" value="UniProtKB-SubCell"/>
</dbReference>
<feature type="modified residue" description="FMN phosphoryl threonine" evidence="16">
    <location>
        <position position="230"/>
    </location>
</feature>
<comment type="subcellular location">
    <subcellularLocation>
        <location evidence="16">Cell membrane</location>
        <topology evidence="16">Single-pass membrane protein</topology>
    </subcellularLocation>
</comment>
<dbReference type="NCBIfam" id="NF003746">
    <property type="entry name" value="PRK05346.1-1"/>
    <property type="match status" value="1"/>
</dbReference>
<keyword evidence="15 16" id="KW-0739">Sodium transport</keyword>
<evidence type="ECO:0000256" key="17">
    <source>
        <dbReference type="PIRNR" id="PIRNR009437"/>
    </source>
</evidence>
<dbReference type="GO" id="GO:0010181">
    <property type="term" value="F:FMN binding"/>
    <property type="evidence" value="ECO:0007669"/>
    <property type="project" value="UniProtKB-UniRule"/>
</dbReference>
<evidence type="ECO:0000256" key="16">
    <source>
        <dbReference type="HAMAP-Rule" id="MF_00427"/>
    </source>
</evidence>
<organism evidence="19 20">
    <name type="scientific">Raoultella ornithinolytica</name>
    <name type="common">Klebsiella ornithinolytica</name>
    <dbReference type="NCBI Taxonomy" id="54291"/>
    <lineage>
        <taxon>Bacteria</taxon>
        <taxon>Pseudomonadati</taxon>
        <taxon>Pseudomonadota</taxon>
        <taxon>Gammaproteobacteria</taxon>
        <taxon>Enterobacterales</taxon>
        <taxon>Enterobacteriaceae</taxon>
        <taxon>Klebsiella/Raoultella group</taxon>
        <taxon>Raoultella</taxon>
    </lineage>
</organism>
<dbReference type="HAMAP" id="MF_00427">
    <property type="entry name" value="NqrC"/>
    <property type="match status" value="1"/>
</dbReference>
<comment type="subunit">
    <text evidence="16 17">Composed of six subunits; NqrA, NqrB, NqrC, NqrD, NqrE and NqrF.</text>
</comment>
<evidence type="ECO:0000256" key="9">
    <source>
        <dbReference type="ARBA" id="ARBA00022989"/>
    </source>
</evidence>
<keyword evidence="5 16" id="KW-0285">Flavoprotein</keyword>
<keyword evidence="8 16" id="KW-1278">Translocase</keyword>
<dbReference type="EC" id="7.2.1.1" evidence="16 17"/>
<evidence type="ECO:0000313" key="19">
    <source>
        <dbReference type="EMBL" id="TCQ69960.1"/>
    </source>
</evidence>
<dbReference type="PANTHER" id="PTHR37838">
    <property type="entry name" value="NA(+)-TRANSLOCATING NADH-QUINONE REDUCTASE SUBUNIT C"/>
    <property type="match status" value="1"/>
</dbReference>
<dbReference type="RefSeq" id="WP_123706664.1">
    <property type="nucleotide sequence ID" value="NZ_SLYQ01000014.1"/>
</dbReference>
<evidence type="ECO:0000256" key="11">
    <source>
        <dbReference type="ARBA" id="ARBA00023053"/>
    </source>
</evidence>
<keyword evidence="10 16" id="KW-0520">NAD</keyword>
<evidence type="ECO:0000256" key="12">
    <source>
        <dbReference type="ARBA" id="ARBA00023065"/>
    </source>
</evidence>
<feature type="domain" description="FMN-binding" evidence="18">
    <location>
        <begin position="149"/>
        <end position="247"/>
    </location>
</feature>
<evidence type="ECO:0000313" key="20">
    <source>
        <dbReference type="Proteomes" id="UP000295263"/>
    </source>
</evidence>
<accession>A0ABD7QC68</accession>
<keyword evidence="4 16" id="KW-0597">Phosphoprotein</keyword>
<keyword evidence="6 16" id="KW-0288">FMN</keyword>
<evidence type="ECO:0000256" key="13">
    <source>
        <dbReference type="ARBA" id="ARBA00023075"/>
    </source>
</evidence>
<evidence type="ECO:0000256" key="5">
    <source>
        <dbReference type="ARBA" id="ARBA00022630"/>
    </source>
</evidence>
<evidence type="ECO:0000256" key="8">
    <source>
        <dbReference type="ARBA" id="ARBA00022967"/>
    </source>
</evidence>
<comment type="caution">
    <text evidence="16">Lacks conserved residue(s) required for the propagation of feature annotation.</text>
</comment>
<evidence type="ECO:0000256" key="6">
    <source>
        <dbReference type="ARBA" id="ARBA00022643"/>
    </source>
</evidence>
<dbReference type="NCBIfam" id="NF003749">
    <property type="entry name" value="PRK05346.1-5"/>
    <property type="match status" value="1"/>
</dbReference>
<evidence type="ECO:0000256" key="15">
    <source>
        <dbReference type="ARBA" id="ARBA00023201"/>
    </source>
</evidence>
<dbReference type="InterPro" id="IPR007329">
    <property type="entry name" value="FMN-bd"/>
</dbReference>
<evidence type="ECO:0000256" key="2">
    <source>
        <dbReference type="ARBA" id="ARBA00022475"/>
    </source>
</evidence>
<comment type="similarity">
    <text evidence="16 17">Belongs to the NqrC family.</text>
</comment>
<name>A0ABD7QC68_RAOOR</name>
<evidence type="ECO:0000256" key="4">
    <source>
        <dbReference type="ARBA" id="ARBA00022553"/>
    </source>
</evidence>
<comment type="caution">
    <text evidence="19">The sequence shown here is derived from an EMBL/GenBank/DDBJ whole genome shotgun (WGS) entry which is preliminary data.</text>
</comment>
<protein>
    <recommendedName>
        <fullName evidence="16 17">Na(+)-translocating NADH-quinone reductase subunit C</fullName>
        <shortName evidence="16 17">Na(+)-NQR subunit C</shortName>
        <shortName evidence="16 17">Na(+)-translocating NQR subunit C</shortName>
        <ecNumber evidence="16 17">7.2.1.1</ecNumber>
    </recommendedName>
    <alternativeName>
        <fullName evidence="16 17">NQR complex subunit C</fullName>
    </alternativeName>
    <alternativeName>
        <fullName evidence="16 17">NQR-1 subunit C</fullName>
    </alternativeName>
</protein>
<keyword evidence="14 16" id="KW-0472">Membrane</keyword>
<dbReference type="Pfam" id="PF04205">
    <property type="entry name" value="FMN_bind"/>
    <property type="match status" value="1"/>
</dbReference>
<keyword evidence="3" id="KW-0997">Cell inner membrane</keyword>
<evidence type="ECO:0000256" key="10">
    <source>
        <dbReference type="ARBA" id="ARBA00023027"/>
    </source>
</evidence>
<comment type="catalytic activity">
    <reaction evidence="16 17">
        <text>a ubiquinone + n Na(+)(in) + NADH + H(+) = a ubiquinol + n Na(+)(out) + NAD(+)</text>
        <dbReference type="Rhea" id="RHEA:47748"/>
        <dbReference type="Rhea" id="RHEA-COMP:9565"/>
        <dbReference type="Rhea" id="RHEA-COMP:9566"/>
        <dbReference type="ChEBI" id="CHEBI:15378"/>
        <dbReference type="ChEBI" id="CHEBI:16389"/>
        <dbReference type="ChEBI" id="CHEBI:17976"/>
        <dbReference type="ChEBI" id="CHEBI:29101"/>
        <dbReference type="ChEBI" id="CHEBI:57540"/>
        <dbReference type="ChEBI" id="CHEBI:57945"/>
        <dbReference type="EC" id="7.2.1.1"/>
    </reaction>
</comment>
<dbReference type="AlphaFoldDB" id="A0ABD7QC68"/>
<keyword evidence="7 16" id="KW-0812">Transmembrane</keyword>